<dbReference type="InterPro" id="IPR006913">
    <property type="entry name" value="CENP-V/GFA"/>
</dbReference>
<keyword evidence="3" id="KW-0862">Zinc</keyword>
<reference evidence="6 7" key="1">
    <citation type="submission" date="2015-01" db="EMBL/GenBank/DDBJ databases">
        <title>The Genome Sequence of Capronia semiimmersa CBS27337.</title>
        <authorList>
            <consortium name="The Broad Institute Genomics Platform"/>
            <person name="Cuomo C."/>
            <person name="de Hoog S."/>
            <person name="Gorbushina A."/>
            <person name="Stielow B."/>
            <person name="Teixiera M."/>
            <person name="Abouelleil A."/>
            <person name="Chapman S.B."/>
            <person name="Priest M."/>
            <person name="Young S.K."/>
            <person name="Wortman J."/>
            <person name="Nusbaum C."/>
            <person name="Birren B."/>
        </authorList>
    </citation>
    <scope>NUCLEOTIDE SEQUENCE [LARGE SCALE GENOMIC DNA]</scope>
    <source>
        <strain evidence="6 7">CBS 27337</strain>
    </source>
</reference>
<dbReference type="SUPFAM" id="SSF51316">
    <property type="entry name" value="Mss4-like"/>
    <property type="match status" value="1"/>
</dbReference>
<keyword evidence="4" id="KW-0456">Lyase</keyword>
<feature type="domain" description="CENP-V/GFA" evidence="5">
    <location>
        <begin position="2"/>
        <end position="117"/>
    </location>
</feature>
<evidence type="ECO:0000313" key="6">
    <source>
        <dbReference type="EMBL" id="KIW70655.1"/>
    </source>
</evidence>
<dbReference type="PANTHER" id="PTHR33337:SF40">
    <property type="entry name" value="CENP-V_GFA DOMAIN-CONTAINING PROTEIN-RELATED"/>
    <property type="match status" value="1"/>
</dbReference>
<accession>A0A0D2FVY8</accession>
<protein>
    <recommendedName>
        <fullName evidence="5">CENP-V/GFA domain-containing protein</fullName>
    </recommendedName>
</protein>
<organism evidence="6 7">
    <name type="scientific">Phialophora macrospora</name>
    <dbReference type="NCBI Taxonomy" id="1851006"/>
    <lineage>
        <taxon>Eukaryota</taxon>
        <taxon>Fungi</taxon>
        <taxon>Dikarya</taxon>
        <taxon>Ascomycota</taxon>
        <taxon>Pezizomycotina</taxon>
        <taxon>Eurotiomycetes</taxon>
        <taxon>Chaetothyriomycetidae</taxon>
        <taxon>Chaetothyriales</taxon>
        <taxon>Herpotrichiellaceae</taxon>
        <taxon>Phialophora</taxon>
    </lineage>
</organism>
<evidence type="ECO:0000256" key="2">
    <source>
        <dbReference type="ARBA" id="ARBA00022723"/>
    </source>
</evidence>
<dbReference type="GO" id="GO:0046872">
    <property type="term" value="F:metal ion binding"/>
    <property type="evidence" value="ECO:0007669"/>
    <property type="project" value="UniProtKB-KW"/>
</dbReference>
<dbReference type="PROSITE" id="PS51891">
    <property type="entry name" value="CENP_V_GFA"/>
    <property type="match status" value="1"/>
</dbReference>
<dbReference type="Gene3D" id="3.90.1590.10">
    <property type="entry name" value="glutathione-dependent formaldehyde- activating enzyme (gfa)"/>
    <property type="match status" value="1"/>
</dbReference>
<dbReference type="PROSITE" id="PS51257">
    <property type="entry name" value="PROKAR_LIPOPROTEIN"/>
    <property type="match status" value="1"/>
</dbReference>
<comment type="similarity">
    <text evidence="1">Belongs to the Gfa family.</text>
</comment>
<evidence type="ECO:0000256" key="3">
    <source>
        <dbReference type="ARBA" id="ARBA00022833"/>
    </source>
</evidence>
<dbReference type="AlphaFoldDB" id="A0A0D2FVY8"/>
<keyword evidence="2" id="KW-0479">Metal-binding</keyword>
<gene>
    <name evidence="6" type="ORF">PV04_02900</name>
</gene>
<dbReference type="Proteomes" id="UP000054266">
    <property type="component" value="Unassembled WGS sequence"/>
</dbReference>
<dbReference type="EMBL" id="KN846957">
    <property type="protein sequence ID" value="KIW70655.1"/>
    <property type="molecule type" value="Genomic_DNA"/>
</dbReference>
<dbReference type="PANTHER" id="PTHR33337">
    <property type="entry name" value="GFA DOMAIN-CONTAINING PROTEIN"/>
    <property type="match status" value="1"/>
</dbReference>
<dbReference type="GO" id="GO:0016846">
    <property type="term" value="F:carbon-sulfur lyase activity"/>
    <property type="evidence" value="ECO:0007669"/>
    <property type="project" value="InterPro"/>
</dbReference>
<name>A0A0D2FVY8_9EURO</name>
<dbReference type="HOGENOM" id="CLU_055491_4_0_1"/>
<dbReference type="InterPro" id="IPR011057">
    <property type="entry name" value="Mss4-like_sf"/>
</dbReference>
<evidence type="ECO:0000256" key="4">
    <source>
        <dbReference type="ARBA" id="ARBA00023239"/>
    </source>
</evidence>
<evidence type="ECO:0000259" key="5">
    <source>
        <dbReference type="PROSITE" id="PS51891"/>
    </source>
</evidence>
<dbReference type="STRING" id="5601.A0A0D2FVY8"/>
<proteinExistence type="inferred from homology"/>
<evidence type="ECO:0000256" key="1">
    <source>
        <dbReference type="ARBA" id="ARBA00005495"/>
    </source>
</evidence>
<keyword evidence="7" id="KW-1185">Reference proteome</keyword>
<evidence type="ECO:0000313" key="7">
    <source>
        <dbReference type="Proteomes" id="UP000054266"/>
    </source>
</evidence>
<dbReference type="Pfam" id="PF04828">
    <property type="entry name" value="GFA"/>
    <property type="match status" value="1"/>
</dbReference>
<sequence length="148" mass="16255">MIRGSCACGRIQYKAQAQPLAITACHCITCQRVAGGPFLPFVGLPSTAIEWTQQPDMWQGSNIAERGYCKACGSAISMRYYFEADRIGLTLGTVVEAQPALPPVGAHIFLKDKAPYLELTDDGAKRLNEFSPGFQDQIEQWKAAQQKE</sequence>